<dbReference type="InterPro" id="IPR052894">
    <property type="entry name" value="AsmA-related"/>
</dbReference>
<keyword evidence="3" id="KW-1185">Reference proteome</keyword>
<organism evidence="2 3">
    <name type="scientific">Chelativorans composti</name>
    <dbReference type="NCBI Taxonomy" id="768533"/>
    <lineage>
        <taxon>Bacteria</taxon>
        <taxon>Pseudomonadati</taxon>
        <taxon>Pseudomonadota</taxon>
        <taxon>Alphaproteobacteria</taxon>
        <taxon>Hyphomicrobiales</taxon>
        <taxon>Phyllobacteriaceae</taxon>
        <taxon>Chelativorans</taxon>
    </lineage>
</organism>
<evidence type="ECO:0000256" key="1">
    <source>
        <dbReference type="SAM" id="Phobius"/>
    </source>
</evidence>
<dbReference type="PANTHER" id="PTHR30441">
    <property type="entry name" value="DUF748 DOMAIN-CONTAINING PROTEIN"/>
    <property type="match status" value="1"/>
</dbReference>
<dbReference type="PANTHER" id="PTHR30441:SF4">
    <property type="entry name" value="PROTEIN ASMA"/>
    <property type="match status" value="1"/>
</dbReference>
<sequence>MSQELARKTIWAAALAAVLIVLAVFVGLPFLASTQLVRDRIAQQLTAWSGYRVTIDEAPDIHVWPTFRAVLRDVRFQDWNGEREPILEAEDIEIDLSALAALQGNVVFTRLRLVRPVLRIHNAPLPPSSSPQRWGRLARSVQAARAALAESPKDPDLSALPSDTLGEIELVDGRILYQTGDSWVDFVTSLSGELDWPALNRPANLTAQGIWQGESVSVRANSAQPLLLVAGGTAPLALSVDAAPANASFRGTASLAGDGLIDGEISVSAPSVNRMVEWLLGLRFSGGRIGPFTLSGRIAGNGRRIKLGASTLGVYASSGRGTLELGLEQNRPTLIGTLAFDTLNLQSLVQTLNPLNRVRSDSTGPLPLRNVDFDLRFSAASATYGPISLSKVALSAKASEQLSTFDITDASGFGGTFQIGLRADTSGERPVLVLRLNGSGVALGELAEIFGRRHLVPQGKADFSVYLKGTGTSLRNLAATAQGEASATFGAGALQGVNLKDLLSDSGPSGFSALTADTEGSVSLDGASLKATVKNGVAEITAAEISAGDYRVTMQGLVPLAGRALALSATATDGRERANFFIGGSWEAPFITRPLHLQ</sequence>
<feature type="transmembrane region" description="Helical" evidence="1">
    <location>
        <begin position="12"/>
        <end position="32"/>
    </location>
</feature>
<proteinExistence type="predicted"/>
<comment type="caution">
    <text evidence="2">The sequence shown here is derived from an EMBL/GenBank/DDBJ whole genome shotgun (WGS) entry which is preliminary data.</text>
</comment>
<evidence type="ECO:0000313" key="3">
    <source>
        <dbReference type="Proteomes" id="UP001597373"/>
    </source>
</evidence>
<dbReference type="RefSeq" id="WP_345099886.1">
    <property type="nucleotide sequence ID" value="NZ_BAABGS010000072.1"/>
</dbReference>
<name>A0ABW5DJI6_9HYPH</name>
<accession>A0ABW5DJI6</accession>
<keyword evidence="1" id="KW-0812">Transmembrane</keyword>
<dbReference type="EMBL" id="JBHUIR010000051">
    <property type="protein sequence ID" value="MFD2260685.1"/>
    <property type="molecule type" value="Genomic_DNA"/>
</dbReference>
<evidence type="ECO:0000313" key="2">
    <source>
        <dbReference type="EMBL" id="MFD2260685.1"/>
    </source>
</evidence>
<keyword evidence="1" id="KW-1133">Transmembrane helix</keyword>
<keyword evidence="1" id="KW-0472">Membrane</keyword>
<gene>
    <name evidence="2" type="ORF">ACFSMZ_13065</name>
</gene>
<reference evidence="3" key="1">
    <citation type="journal article" date="2019" name="Int. J. Syst. Evol. Microbiol.">
        <title>The Global Catalogue of Microorganisms (GCM) 10K type strain sequencing project: providing services to taxonomists for standard genome sequencing and annotation.</title>
        <authorList>
            <consortium name="The Broad Institute Genomics Platform"/>
            <consortium name="The Broad Institute Genome Sequencing Center for Infectious Disease"/>
            <person name="Wu L."/>
            <person name="Ma J."/>
        </authorList>
    </citation>
    <scope>NUCLEOTIDE SEQUENCE [LARGE SCALE GENOMIC DNA]</scope>
    <source>
        <strain evidence="3">KCTC 23707</strain>
    </source>
</reference>
<dbReference type="Proteomes" id="UP001597373">
    <property type="component" value="Unassembled WGS sequence"/>
</dbReference>
<protein>
    <submittedName>
        <fullName evidence="2">AsmA-like C-terminal region-containing protein</fullName>
    </submittedName>
</protein>